<dbReference type="Proteomes" id="UP000515159">
    <property type="component" value="Chromosome 16"/>
</dbReference>
<dbReference type="KEGG" id="gsh:117350242"/>
<evidence type="ECO:0000313" key="3">
    <source>
        <dbReference type="RefSeq" id="XP_033780287.1"/>
    </source>
</evidence>
<dbReference type="RefSeq" id="XP_033780287.1">
    <property type="nucleotide sequence ID" value="XM_033924396.1"/>
</dbReference>
<name>A0A6P8NV67_GEOSA</name>
<evidence type="ECO:0000256" key="1">
    <source>
        <dbReference type="SAM" id="MobiDB-lite"/>
    </source>
</evidence>
<accession>A0A6P8NV67</accession>
<dbReference type="OrthoDB" id="10036177at2759"/>
<feature type="compositionally biased region" description="Low complexity" evidence="1">
    <location>
        <begin position="185"/>
        <end position="200"/>
    </location>
</feature>
<gene>
    <name evidence="3" type="primary">LOC117350242</name>
</gene>
<feature type="region of interest" description="Disordered" evidence="1">
    <location>
        <begin position="151"/>
        <end position="170"/>
    </location>
</feature>
<sequence length="213" mass="22199">MERMEVDQCACAAPGGGGGGGALLRRSNSAPMITHLSDSSLLFQSCGNRCRRSSVSVNLSCPGLSFPLSPVQMSAIHMESPVIFQGDGSDTFPRGRLYSREAPAALESIGAWPESCDMPLSDSKIGIMPSYSPHSLQRLPRSHVTLGVSTPALGSLKRNGGAEMDSPPKKLFIAGVPGPGNRDFPVISSPIPPSCSGTSSLGRISHGNPTVPQ</sequence>
<reference evidence="3" key="1">
    <citation type="submission" date="2025-08" db="UniProtKB">
        <authorList>
            <consortium name="RefSeq"/>
        </authorList>
    </citation>
    <scope>IDENTIFICATION</scope>
</reference>
<keyword evidence="2" id="KW-1185">Reference proteome</keyword>
<proteinExistence type="predicted"/>
<feature type="region of interest" description="Disordered" evidence="1">
    <location>
        <begin position="183"/>
        <end position="213"/>
    </location>
</feature>
<organism evidence="2 3">
    <name type="scientific">Geotrypetes seraphini</name>
    <name type="common">Gaboon caecilian</name>
    <name type="synonym">Caecilia seraphini</name>
    <dbReference type="NCBI Taxonomy" id="260995"/>
    <lineage>
        <taxon>Eukaryota</taxon>
        <taxon>Metazoa</taxon>
        <taxon>Chordata</taxon>
        <taxon>Craniata</taxon>
        <taxon>Vertebrata</taxon>
        <taxon>Euteleostomi</taxon>
        <taxon>Amphibia</taxon>
        <taxon>Gymnophiona</taxon>
        <taxon>Geotrypetes</taxon>
    </lineage>
</organism>
<evidence type="ECO:0000313" key="2">
    <source>
        <dbReference type="Proteomes" id="UP000515159"/>
    </source>
</evidence>
<dbReference type="InParanoid" id="A0A6P8NV67"/>
<dbReference type="GeneID" id="117350242"/>
<protein>
    <submittedName>
        <fullName evidence="3">Protein FAM122A-like isoform X1</fullName>
    </submittedName>
</protein>
<dbReference type="AlphaFoldDB" id="A0A6P8NV67"/>